<dbReference type="SMART" id="SM00320">
    <property type="entry name" value="WD40"/>
    <property type="match status" value="6"/>
</dbReference>
<feature type="repeat" description="WD" evidence="6">
    <location>
        <begin position="177"/>
        <end position="211"/>
    </location>
</feature>
<evidence type="ECO:0000256" key="4">
    <source>
        <dbReference type="ARBA" id="ARBA00022786"/>
    </source>
</evidence>
<evidence type="ECO:0000256" key="6">
    <source>
        <dbReference type="PROSITE-ProRule" id="PRU00221"/>
    </source>
</evidence>
<dbReference type="PROSITE" id="PS50294">
    <property type="entry name" value="WD_REPEATS_REGION"/>
    <property type="match status" value="1"/>
</dbReference>
<dbReference type="PROSITE" id="PS50082">
    <property type="entry name" value="WD_REPEATS_2"/>
    <property type="match status" value="3"/>
</dbReference>
<dbReference type="InterPro" id="IPR015943">
    <property type="entry name" value="WD40/YVTN_repeat-like_dom_sf"/>
</dbReference>
<dbReference type="Proteomes" id="UP001626550">
    <property type="component" value="Unassembled WGS sequence"/>
</dbReference>
<evidence type="ECO:0000313" key="9">
    <source>
        <dbReference type="Proteomes" id="UP001626550"/>
    </source>
</evidence>
<keyword evidence="3" id="KW-0677">Repeat</keyword>
<keyword evidence="4" id="KW-0833">Ubl conjugation pathway</keyword>
<dbReference type="PRINTS" id="PR00320">
    <property type="entry name" value="GPROTEINBRPT"/>
</dbReference>
<gene>
    <name evidence="8" type="ORF">Ciccas_009041</name>
</gene>
<keyword evidence="9" id="KW-1185">Reference proteome</keyword>
<accession>A0ABD2PY64</accession>
<dbReference type="Pfam" id="PF00400">
    <property type="entry name" value="WD40"/>
    <property type="match status" value="4"/>
</dbReference>
<dbReference type="AlphaFoldDB" id="A0ABD2PY64"/>
<dbReference type="PANTHER" id="PTHR22852">
    <property type="entry name" value="LETHAL 2 DENTICLELESS PROTEIN RETINOIC ACID-REGULATED NUCLEAR MATRIX-ASSOCIATED PROTEIN"/>
    <property type="match status" value="1"/>
</dbReference>
<evidence type="ECO:0008006" key="10">
    <source>
        <dbReference type="Google" id="ProtNLM"/>
    </source>
</evidence>
<dbReference type="PANTHER" id="PTHR22852:SF0">
    <property type="entry name" value="DENTICLELESS PROTEIN HOMOLOG"/>
    <property type="match status" value="1"/>
</dbReference>
<evidence type="ECO:0000313" key="8">
    <source>
        <dbReference type="EMBL" id="KAL3312368.1"/>
    </source>
</evidence>
<comment type="pathway">
    <text evidence="1">Protein modification; protein ubiquitination.</text>
</comment>
<dbReference type="InterPro" id="IPR020472">
    <property type="entry name" value="WD40_PAC1"/>
</dbReference>
<keyword evidence="2 6" id="KW-0853">WD repeat</keyword>
<evidence type="ECO:0000256" key="7">
    <source>
        <dbReference type="SAM" id="MobiDB-lite"/>
    </source>
</evidence>
<evidence type="ECO:0000256" key="1">
    <source>
        <dbReference type="ARBA" id="ARBA00004906"/>
    </source>
</evidence>
<dbReference type="EMBL" id="JBJKFK010001727">
    <property type="protein sequence ID" value="KAL3312368.1"/>
    <property type="molecule type" value="Genomic_DNA"/>
</dbReference>
<dbReference type="InterPro" id="IPR001680">
    <property type="entry name" value="WD40_rpt"/>
</dbReference>
<evidence type="ECO:0000256" key="2">
    <source>
        <dbReference type="ARBA" id="ARBA00022574"/>
    </source>
</evidence>
<feature type="repeat" description="WD" evidence="6">
    <location>
        <begin position="107"/>
        <end position="149"/>
    </location>
</feature>
<evidence type="ECO:0000256" key="3">
    <source>
        <dbReference type="ARBA" id="ARBA00022737"/>
    </source>
</evidence>
<dbReference type="SUPFAM" id="SSF50978">
    <property type="entry name" value="WD40 repeat-like"/>
    <property type="match status" value="1"/>
</dbReference>
<sequence>MVIENLECRSNNFYHLTSQFSIISPPFACDFNVNVPDIVAISKEDGLVHILNLDKTSFENPMMEFTVHQNAIFDVKWVPLSSKILTASGDQTINLCDVNTRELLTHFHGHTQSVKRISINPCNFNVFASASRDGSIRIWDMRLKEEQMSLEGLHSQSVLKQCHMPTFQSSPALKRLHKQDSHSVTCVNYFDEYSLFSSGSTDCAIKLWDLRMFSKRQKHKLAPKMTMTYRGLSQKMLGYSDLVISSDKSRLFASCMDNCVYQYDLANLAPQRPSFLYNGHVVNSFYIRMDLSKDGSFLACGSGDGNAFIYEIDKPKQSPIVLPCTERTEVSVVQFSKIEPTRLLTLSENSEIRVWNAYPARRYMPSSDSVPIVAIASRSTAVKMSPLLQKTHLLVSPVRKLNSPVTTTTPINSRTTTSKLETALVSNAAVITPPPLSRSSPFLLSNRSNQIRQLNIPDLLEKRKFQIGESEANKENEIEFSPKTPGSLKRRSIIPTGRLKDNCKKRRTLFHSSAQKHSIETKNTVTKRESNVRSSLGGHSSITKYFQKLNSEADS</sequence>
<evidence type="ECO:0000256" key="5">
    <source>
        <dbReference type="ARBA" id="ARBA00038344"/>
    </source>
</evidence>
<feature type="compositionally biased region" description="Polar residues" evidence="7">
    <location>
        <begin position="532"/>
        <end position="541"/>
    </location>
</feature>
<comment type="caution">
    <text evidence="8">The sequence shown here is derived from an EMBL/GenBank/DDBJ whole genome shotgun (WGS) entry which is preliminary data.</text>
</comment>
<name>A0ABD2PY64_9PLAT</name>
<comment type="similarity">
    <text evidence="5">Belongs to the WD repeat cdt2 family.</text>
</comment>
<feature type="repeat" description="WD" evidence="6">
    <location>
        <begin position="65"/>
        <end position="106"/>
    </location>
</feature>
<dbReference type="Gene3D" id="2.130.10.10">
    <property type="entry name" value="YVTN repeat-like/Quinoprotein amine dehydrogenase"/>
    <property type="match status" value="2"/>
</dbReference>
<organism evidence="8 9">
    <name type="scientific">Cichlidogyrus casuarinus</name>
    <dbReference type="NCBI Taxonomy" id="1844966"/>
    <lineage>
        <taxon>Eukaryota</taxon>
        <taxon>Metazoa</taxon>
        <taxon>Spiralia</taxon>
        <taxon>Lophotrochozoa</taxon>
        <taxon>Platyhelminthes</taxon>
        <taxon>Monogenea</taxon>
        <taxon>Monopisthocotylea</taxon>
        <taxon>Dactylogyridea</taxon>
        <taxon>Ancyrocephalidae</taxon>
        <taxon>Cichlidogyrus</taxon>
    </lineage>
</organism>
<dbReference type="InterPro" id="IPR051865">
    <property type="entry name" value="WD-repeat_CDT2_adapter"/>
</dbReference>
<dbReference type="InterPro" id="IPR036322">
    <property type="entry name" value="WD40_repeat_dom_sf"/>
</dbReference>
<feature type="region of interest" description="Disordered" evidence="7">
    <location>
        <begin position="514"/>
        <end position="541"/>
    </location>
</feature>
<reference evidence="8 9" key="1">
    <citation type="submission" date="2024-11" db="EMBL/GenBank/DDBJ databases">
        <title>Adaptive evolution of stress response genes in parasites aligns with host niche diversity.</title>
        <authorList>
            <person name="Hahn C."/>
            <person name="Resl P."/>
        </authorList>
    </citation>
    <scope>NUCLEOTIDE SEQUENCE [LARGE SCALE GENOMIC DNA]</scope>
    <source>
        <strain evidence="8">EGGRZ-B1_66</strain>
        <tissue evidence="8">Body</tissue>
    </source>
</reference>
<feature type="compositionally biased region" description="Polar residues" evidence="7">
    <location>
        <begin position="514"/>
        <end position="524"/>
    </location>
</feature>
<proteinExistence type="inferred from homology"/>
<protein>
    <recommendedName>
        <fullName evidence="10">Denticleless protein homolog</fullName>
    </recommendedName>
</protein>